<protein>
    <submittedName>
        <fullName evidence="2">Uncharacterized protein</fullName>
    </submittedName>
</protein>
<sequence>MNQVMFIFNKRLCSERGSISIFLLGLFLTVVMVGLLVVAIMAAGIMKNAYKNYEDIDAAIKYAVFADNLNGAMTGVIRLDPDNAKRYFVTAYSIITNTAYGGDRFTGGSFPAPVVLKGFDVINAGDPLPDKLGGANGMAVQPGYLVTMDVPVFQGTILGMKVPPYYITMRRFANVGSVSVQS</sequence>
<evidence type="ECO:0000256" key="1">
    <source>
        <dbReference type="SAM" id="Phobius"/>
    </source>
</evidence>
<proteinExistence type="predicted"/>
<organism evidence="2 3">
    <name type="scientific">Desulfofundulus thermobenzoicus</name>
    <dbReference type="NCBI Taxonomy" id="29376"/>
    <lineage>
        <taxon>Bacteria</taxon>
        <taxon>Bacillati</taxon>
        <taxon>Bacillota</taxon>
        <taxon>Clostridia</taxon>
        <taxon>Eubacteriales</taxon>
        <taxon>Peptococcaceae</taxon>
        <taxon>Desulfofundulus</taxon>
    </lineage>
</organism>
<dbReference type="AlphaFoldDB" id="A0A6N7IV65"/>
<dbReference type="OrthoDB" id="2112367at2"/>
<keyword evidence="1" id="KW-0812">Transmembrane</keyword>
<dbReference type="Proteomes" id="UP000441717">
    <property type="component" value="Unassembled WGS sequence"/>
</dbReference>
<dbReference type="EMBL" id="WHYR01000089">
    <property type="protein sequence ID" value="MQL53974.1"/>
    <property type="molecule type" value="Genomic_DNA"/>
</dbReference>
<evidence type="ECO:0000313" key="2">
    <source>
        <dbReference type="EMBL" id="MQL53974.1"/>
    </source>
</evidence>
<accession>A0A6N7IV65</accession>
<dbReference type="RefSeq" id="WP_152948421.1">
    <property type="nucleotide sequence ID" value="NZ_WHYR01000089.1"/>
</dbReference>
<evidence type="ECO:0000313" key="3">
    <source>
        <dbReference type="Proteomes" id="UP000441717"/>
    </source>
</evidence>
<reference evidence="2 3" key="1">
    <citation type="submission" date="2019-10" db="EMBL/GenBank/DDBJ databases">
        <title>Comparative genomics of sulfur disproportionating microorganisms.</title>
        <authorList>
            <person name="Ward L.M."/>
            <person name="Bertran E."/>
            <person name="Johnston D."/>
        </authorList>
    </citation>
    <scope>NUCLEOTIDE SEQUENCE [LARGE SCALE GENOMIC DNA]</scope>
    <source>
        <strain evidence="2 3">DSM 14055</strain>
    </source>
</reference>
<name>A0A6N7IV65_9FIRM</name>
<keyword evidence="1" id="KW-1133">Transmembrane helix</keyword>
<keyword evidence="1" id="KW-0472">Membrane</keyword>
<gene>
    <name evidence="2" type="ORF">GFC01_17260</name>
</gene>
<feature type="transmembrane region" description="Helical" evidence="1">
    <location>
        <begin position="21"/>
        <end position="46"/>
    </location>
</feature>
<comment type="caution">
    <text evidence="2">The sequence shown here is derived from an EMBL/GenBank/DDBJ whole genome shotgun (WGS) entry which is preliminary data.</text>
</comment>
<keyword evidence="3" id="KW-1185">Reference proteome</keyword>